<protein>
    <submittedName>
        <fullName evidence="1">Uncharacterized protein</fullName>
    </submittedName>
</protein>
<sequence>MRLLFLRSSSGDFASPKLSRRSLPALLGPTLINVFNFSARISRMKMTSTIAIRRNHQKMNRNEHNLLFIRRLSSEPNCTKRSRYFKHVCQGQKIKRRSFGILMSQH</sequence>
<dbReference type="EMBL" id="BMAW01046648">
    <property type="protein sequence ID" value="GFS56652.1"/>
    <property type="molecule type" value="Genomic_DNA"/>
</dbReference>
<proteinExistence type="predicted"/>
<accession>A0A8X6IR28</accession>
<evidence type="ECO:0000313" key="1">
    <source>
        <dbReference type="EMBL" id="GFS56652.1"/>
    </source>
</evidence>
<evidence type="ECO:0000313" key="2">
    <source>
        <dbReference type="Proteomes" id="UP000887013"/>
    </source>
</evidence>
<organism evidence="1 2">
    <name type="scientific">Nephila pilipes</name>
    <name type="common">Giant wood spider</name>
    <name type="synonym">Nephila maculata</name>
    <dbReference type="NCBI Taxonomy" id="299642"/>
    <lineage>
        <taxon>Eukaryota</taxon>
        <taxon>Metazoa</taxon>
        <taxon>Ecdysozoa</taxon>
        <taxon>Arthropoda</taxon>
        <taxon>Chelicerata</taxon>
        <taxon>Arachnida</taxon>
        <taxon>Araneae</taxon>
        <taxon>Araneomorphae</taxon>
        <taxon>Entelegynae</taxon>
        <taxon>Araneoidea</taxon>
        <taxon>Nephilidae</taxon>
        <taxon>Nephila</taxon>
    </lineage>
</organism>
<reference evidence="1" key="1">
    <citation type="submission" date="2020-08" db="EMBL/GenBank/DDBJ databases">
        <title>Multicomponent nature underlies the extraordinary mechanical properties of spider dragline silk.</title>
        <authorList>
            <person name="Kono N."/>
            <person name="Nakamura H."/>
            <person name="Mori M."/>
            <person name="Yoshida Y."/>
            <person name="Ohtoshi R."/>
            <person name="Malay A.D."/>
            <person name="Moran D.A.P."/>
            <person name="Tomita M."/>
            <person name="Numata K."/>
            <person name="Arakawa K."/>
        </authorList>
    </citation>
    <scope>NUCLEOTIDE SEQUENCE</scope>
</reference>
<comment type="caution">
    <text evidence="1">The sequence shown here is derived from an EMBL/GenBank/DDBJ whole genome shotgun (WGS) entry which is preliminary data.</text>
</comment>
<name>A0A8X6IR28_NEPPI</name>
<dbReference type="Proteomes" id="UP000887013">
    <property type="component" value="Unassembled WGS sequence"/>
</dbReference>
<gene>
    <name evidence="1" type="ORF">NPIL_633511</name>
</gene>
<dbReference type="AlphaFoldDB" id="A0A8X6IR28"/>
<keyword evidence="2" id="KW-1185">Reference proteome</keyword>